<organism evidence="3 4">
    <name type="scientific">Chromobacterium haemolyticum</name>
    <dbReference type="NCBI Taxonomy" id="394935"/>
    <lineage>
        <taxon>Bacteria</taxon>
        <taxon>Pseudomonadati</taxon>
        <taxon>Pseudomonadota</taxon>
        <taxon>Betaproteobacteria</taxon>
        <taxon>Neisseriales</taxon>
        <taxon>Chromobacteriaceae</taxon>
        <taxon>Chromobacterium</taxon>
    </lineage>
</organism>
<dbReference type="EMBL" id="MUKV01000019">
    <property type="protein sequence ID" value="OQS37356.1"/>
    <property type="molecule type" value="Genomic_DNA"/>
</dbReference>
<dbReference type="CDD" id="cd03020">
    <property type="entry name" value="DsbA_DsbC_DsbG"/>
    <property type="match status" value="1"/>
</dbReference>
<evidence type="ECO:0000313" key="3">
    <source>
        <dbReference type="EMBL" id="OQS37356.1"/>
    </source>
</evidence>
<keyword evidence="1" id="KW-0732">Signal</keyword>
<dbReference type="Proteomes" id="UP000192721">
    <property type="component" value="Unassembled WGS sequence"/>
</dbReference>
<dbReference type="PANTHER" id="PTHR35272">
    <property type="entry name" value="THIOL:DISULFIDE INTERCHANGE PROTEIN DSBC-RELATED"/>
    <property type="match status" value="1"/>
</dbReference>
<feature type="chain" id="PRO_5011809893" description="Thiol:disulfide interchange protein" evidence="1">
    <location>
        <begin position="20"/>
        <end position="249"/>
    </location>
</feature>
<comment type="caution">
    <text evidence="3">The sequence shown here is derived from an EMBL/GenBank/DDBJ whole genome shotgun (WGS) entry which is preliminary data.</text>
</comment>
<evidence type="ECO:0000256" key="1">
    <source>
        <dbReference type="RuleBase" id="RU364038"/>
    </source>
</evidence>
<dbReference type="AlphaFoldDB" id="A0A1W0CRI4"/>
<dbReference type="SUPFAM" id="SSF54423">
    <property type="entry name" value="DsbC/DsbG N-terminal domain-like"/>
    <property type="match status" value="1"/>
</dbReference>
<dbReference type="InterPro" id="IPR051470">
    <property type="entry name" value="Thiol:disulfide_interchange"/>
</dbReference>
<feature type="domain" description="Thioredoxin-like fold" evidence="2">
    <location>
        <begin position="116"/>
        <end position="246"/>
    </location>
</feature>
<feature type="signal peptide" evidence="1">
    <location>
        <begin position="1"/>
        <end position="19"/>
    </location>
</feature>
<comment type="subcellular location">
    <subcellularLocation>
        <location evidence="1">Periplasm</location>
    </subcellularLocation>
</comment>
<gene>
    <name evidence="3" type="ORF">B0T45_14745</name>
</gene>
<dbReference type="PANTHER" id="PTHR35272:SF4">
    <property type="entry name" value="THIOL:DISULFIDE INTERCHANGE PROTEIN DSBG"/>
    <property type="match status" value="1"/>
</dbReference>
<dbReference type="InterPro" id="IPR033954">
    <property type="entry name" value="DiS-bond_Isoase_DsbC/G"/>
</dbReference>
<evidence type="ECO:0000313" key="4">
    <source>
        <dbReference type="Proteomes" id="UP000192721"/>
    </source>
</evidence>
<dbReference type="Pfam" id="PF13098">
    <property type="entry name" value="Thioredoxin_2"/>
    <property type="match status" value="1"/>
</dbReference>
<comment type="function">
    <text evidence="1">Required for disulfide bond formation in some periplasmic proteins. Acts by transferring its disulfide bond to other proteins and is reduced in the process.</text>
</comment>
<dbReference type="SUPFAM" id="SSF52833">
    <property type="entry name" value="Thioredoxin-like"/>
    <property type="match status" value="1"/>
</dbReference>
<proteinExistence type="inferred from homology"/>
<dbReference type="InterPro" id="IPR012336">
    <property type="entry name" value="Thioredoxin-like_fold"/>
</dbReference>
<dbReference type="Gene3D" id="3.40.30.10">
    <property type="entry name" value="Glutaredoxin"/>
    <property type="match status" value="1"/>
</dbReference>
<comment type="similarity">
    <text evidence="1">Belongs to the thioredoxin family. DsbC subfamily.</text>
</comment>
<dbReference type="RefSeq" id="WP_218673471.1">
    <property type="nucleotide sequence ID" value="NZ_MUKV01000019.1"/>
</dbReference>
<sequence length="249" mass="27423">MFFRMIPPLLLALSLPAHALAAPAKPAPIQALERQGYQILGRFPAPSGLSGYTALYLGQPQTVYLTQDRKQAIVGQLSDANGEPWNAPQLERQFSQVLWRQLENSHWVADGDARAPRIVYVFTDPNCPYCNRFWNDARPWVQAGKVQIRHILVGVIKADSPGKAAAILTDADPAAALNRHERQHASGGVKPLAKAPAETRAKLEANHKLMERFGVFATPVIFYADAKGTLQKTQGAPNPELLRRILGPR</sequence>
<keyword evidence="1" id="KW-0574">Periplasm</keyword>
<dbReference type="InterPro" id="IPR009094">
    <property type="entry name" value="DiS-bond_isomerase_DsbC/G_N_sf"/>
</dbReference>
<name>A0A1W0CRI4_9NEIS</name>
<dbReference type="NCBIfam" id="NF008657">
    <property type="entry name" value="PRK11657.1"/>
    <property type="match status" value="1"/>
</dbReference>
<dbReference type="Gene3D" id="3.10.450.70">
    <property type="entry name" value="Disulphide bond isomerase, DsbC/G, N-terminal"/>
    <property type="match status" value="1"/>
</dbReference>
<keyword evidence="1" id="KW-0676">Redox-active center</keyword>
<evidence type="ECO:0000259" key="2">
    <source>
        <dbReference type="Pfam" id="PF13098"/>
    </source>
</evidence>
<protein>
    <recommendedName>
        <fullName evidence="1">Thiol:disulfide interchange protein</fullName>
    </recommendedName>
</protein>
<accession>A0A1W0CRI4</accession>
<reference evidence="3 4" key="1">
    <citation type="submission" date="2017-02" db="EMBL/GenBank/DDBJ databases">
        <title>Chromobacterium haemolyticum H5244.</title>
        <authorList>
            <person name="Gulvik C.A."/>
        </authorList>
    </citation>
    <scope>NUCLEOTIDE SEQUENCE [LARGE SCALE GENOMIC DNA]</scope>
    <source>
        <strain evidence="3 4">H5244</strain>
    </source>
</reference>
<dbReference type="InterPro" id="IPR036249">
    <property type="entry name" value="Thioredoxin-like_sf"/>
</dbReference>
<dbReference type="GO" id="GO:0042597">
    <property type="term" value="C:periplasmic space"/>
    <property type="evidence" value="ECO:0007669"/>
    <property type="project" value="UniProtKB-SubCell"/>
</dbReference>